<dbReference type="Pfam" id="PF00069">
    <property type="entry name" value="Pkinase"/>
    <property type="match status" value="1"/>
</dbReference>
<evidence type="ECO:0000256" key="3">
    <source>
        <dbReference type="ARBA" id="ARBA00022679"/>
    </source>
</evidence>
<proteinExistence type="predicted"/>
<evidence type="ECO:0000256" key="7">
    <source>
        <dbReference type="PROSITE-ProRule" id="PRU10141"/>
    </source>
</evidence>
<dbReference type="InterPro" id="IPR000719">
    <property type="entry name" value="Prot_kinase_dom"/>
</dbReference>
<organism evidence="11 12">
    <name type="scientific">Leeia aquatica</name>
    <dbReference type="NCBI Taxonomy" id="2725557"/>
    <lineage>
        <taxon>Bacteria</taxon>
        <taxon>Pseudomonadati</taxon>
        <taxon>Pseudomonadota</taxon>
        <taxon>Betaproteobacteria</taxon>
        <taxon>Neisseriales</taxon>
        <taxon>Leeiaceae</taxon>
        <taxon>Leeia</taxon>
    </lineage>
</organism>
<keyword evidence="3" id="KW-0808">Transferase</keyword>
<dbReference type="PROSITE" id="PS00108">
    <property type="entry name" value="PROTEIN_KINASE_ST"/>
    <property type="match status" value="1"/>
</dbReference>
<reference evidence="11 12" key="1">
    <citation type="submission" date="2020-04" db="EMBL/GenBank/DDBJ databases">
        <title>Draft genome of Leeia sp. IMCC25680.</title>
        <authorList>
            <person name="Song J."/>
            <person name="Cho J.-C."/>
        </authorList>
    </citation>
    <scope>NUCLEOTIDE SEQUENCE [LARGE SCALE GENOMIC DNA]</scope>
    <source>
        <strain evidence="11 12">IMCC25680</strain>
    </source>
</reference>
<name>A0A847RZY2_9NEIS</name>
<dbReference type="Gene3D" id="3.30.200.20">
    <property type="entry name" value="Phosphorylase Kinase, domain 1"/>
    <property type="match status" value="1"/>
</dbReference>
<evidence type="ECO:0000256" key="9">
    <source>
        <dbReference type="SAM" id="Phobius"/>
    </source>
</evidence>
<keyword evidence="6 7" id="KW-0067">ATP-binding</keyword>
<keyword evidence="4 7" id="KW-0547">Nucleotide-binding</keyword>
<evidence type="ECO:0000313" key="11">
    <source>
        <dbReference type="EMBL" id="NLR75221.1"/>
    </source>
</evidence>
<gene>
    <name evidence="11" type="ORF">HF682_08615</name>
</gene>
<keyword evidence="9" id="KW-1133">Transmembrane helix</keyword>
<dbReference type="AlphaFoldDB" id="A0A847RZY2"/>
<dbReference type="InterPro" id="IPR011990">
    <property type="entry name" value="TPR-like_helical_dom_sf"/>
</dbReference>
<dbReference type="Gene3D" id="1.10.510.10">
    <property type="entry name" value="Transferase(Phosphotransferase) domain 1"/>
    <property type="match status" value="1"/>
</dbReference>
<evidence type="ECO:0000256" key="6">
    <source>
        <dbReference type="ARBA" id="ARBA00022840"/>
    </source>
</evidence>
<sequence>MSKRTFWQRDWVFALLVVLLLLPLLFYTSMVDVLDGKAYDYGMARVERTPSSQIAIIAIDDKSIQTVGRWPWPRDIGAKVIDKLGEAQARTVVNSVYYLEPQIDPGMAYFDKLSALTTKALQNQNRAAASMPEQAASDAPPAPPAPAVADLKAIQQVLRDAEKALNVDKTMSDSLAKAKNTVLIAGTELALPGESLGNPPPQPEWAQRQSIGQVIDRGKGAGVLQLRSMVWPIDSYGRFASGIGHSTYLPDPDGLVRREALYLKYGEAIYPSLSLIAATRQLNLSAGQIQVELGNSLQLGNQTLQSDTEGGFRPLFYANTSFPVDSFIDVYNGIIPAEKYRGKIVLIGPTAAGLGDSLSTPSGTMPPVLALAHSVSSLLQGDVVREPEWAQWAPLAGLLVIAVFLVAVLPHLGAAVGAILTLLLLAGLVGGELYLMQSQLQWVKLMAPACLLVPGYLLISTRRFLFSERGKAQADAESAESNRMLGLAFQGQGQLDLAFDKFRKCPIDDTMMDTLYTLALDFERKRQFNKSLAVFQYMSGYNAKYKDLPQRLARAQQMSETVILGGSGSHGAAGTLITAGAEKPMLGRYQVEKELGKGAMGVVYFGRDPKIGRTVAIKTMALSQEFEAEELDEARARFFREAETAGRLNHPNIVTIYDAGEEHDLAYIAMEFLKGKDLADQIKPDHLLPMPTVMQIIAKVADALNYAHSQSVVHRDIKPANIMYEPDQHTVKVTDFGIARITDSSRTKTGMVLGTPSYMSPEQLSGKKIDGRSDLFSLGVTLYQMLCGHLPFHGDSMAELMFRIANDPPRDITQFNNALPLCVLTILNKALQKDVERRYQSGAELAAALQQCLAECGHA</sequence>
<dbReference type="SMART" id="SM01080">
    <property type="entry name" value="CHASE2"/>
    <property type="match status" value="1"/>
</dbReference>
<accession>A0A847RZY2</accession>
<feature type="transmembrane region" description="Helical" evidence="9">
    <location>
        <begin position="416"/>
        <end position="436"/>
    </location>
</feature>
<dbReference type="GO" id="GO:0005524">
    <property type="term" value="F:ATP binding"/>
    <property type="evidence" value="ECO:0007669"/>
    <property type="project" value="UniProtKB-UniRule"/>
</dbReference>
<dbReference type="Gene3D" id="1.25.40.10">
    <property type="entry name" value="Tetratricopeptide repeat domain"/>
    <property type="match status" value="1"/>
</dbReference>
<feature type="domain" description="Protein kinase" evidence="10">
    <location>
        <begin position="589"/>
        <end position="859"/>
    </location>
</feature>
<dbReference type="Proteomes" id="UP000587991">
    <property type="component" value="Unassembled WGS sequence"/>
</dbReference>
<dbReference type="PROSITE" id="PS00107">
    <property type="entry name" value="PROTEIN_KINASE_ATP"/>
    <property type="match status" value="1"/>
</dbReference>
<dbReference type="InterPro" id="IPR007890">
    <property type="entry name" value="CHASE2"/>
</dbReference>
<dbReference type="PROSITE" id="PS50011">
    <property type="entry name" value="PROTEIN_KINASE_DOM"/>
    <property type="match status" value="1"/>
</dbReference>
<evidence type="ECO:0000256" key="4">
    <source>
        <dbReference type="ARBA" id="ARBA00022741"/>
    </source>
</evidence>
<evidence type="ECO:0000256" key="1">
    <source>
        <dbReference type="ARBA" id="ARBA00012513"/>
    </source>
</evidence>
<evidence type="ECO:0000313" key="12">
    <source>
        <dbReference type="Proteomes" id="UP000587991"/>
    </source>
</evidence>
<dbReference type="SMART" id="SM00220">
    <property type="entry name" value="S_TKc"/>
    <property type="match status" value="1"/>
</dbReference>
<keyword evidence="5" id="KW-0418">Kinase</keyword>
<keyword evidence="2" id="KW-0723">Serine/threonine-protein kinase</keyword>
<dbReference type="EC" id="2.7.11.1" evidence="1"/>
<evidence type="ECO:0000256" key="5">
    <source>
        <dbReference type="ARBA" id="ARBA00022777"/>
    </source>
</evidence>
<evidence type="ECO:0000256" key="2">
    <source>
        <dbReference type="ARBA" id="ARBA00022527"/>
    </source>
</evidence>
<dbReference type="PANTHER" id="PTHR43289:SF6">
    <property type="entry name" value="SERINE_THREONINE-PROTEIN KINASE NEKL-3"/>
    <property type="match status" value="1"/>
</dbReference>
<feature type="binding site" evidence="7">
    <location>
        <position position="618"/>
    </location>
    <ligand>
        <name>ATP</name>
        <dbReference type="ChEBI" id="CHEBI:30616"/>
    </ligand>
</feature>
<keyword evidence="12" id="KW-1185">Reference proteome</keyword>
<dbReference type="EMBL" id="JABAIM010000001">
    <property type="protein sequence ID" value="NLR75221.1"/>
    <property type="molecule type" value="Genomic_DNA"/>
</dbReference>
<keyword evidence="9" id="KW-0472">Membrane</keyword>
<dbReference type="CDD" id="cd14014">
    <property type="entry name" value="STKc_PknB_like"/>
    <property type="match status" value="1"/>
</dbReference>
<dbReference type="PANTHER" id="PTHR43289">
    <property type="entry name" value="MITOGEN-ACTIVATED PROTEIN KINASE KINASE KINASE 20-RELATED"/>
    <property type="match status" value="1"/>
</dbReference>
<dbReference type="InterPro" id="IPR017441">
    <property type="entry name" value="Protein_kinase_ATP_BS"/>
</dbReference>
<dbReference type="InterPro" id="IPR011009">
    <property type="entry name" value="Kinase-like_dom_sf"/>
</dbReference>
<keyword evidence="9" id="KW-0812">Transmembrane</keyword>
<dbReference type="FunFam" id="1.10.510.10:FF:000021">
    <property type="entry name" value="Serine/threonine protein kinase"/>
    <property type="match status" value="1"/>
</dbReference>
<protein>
    <recommendedName>
        <fullName evidence="1">non-specific serine/threonine protein kinase</fullName>
        <ecNumber evidence="1">2.7.11.1</ecNumber>
    </recommendedName>
</protein>
<comment type="caution">
    <text evidence="11">The sequence shown here is derived from an EMBL/GenBank/DDBJ whole genome shotgun (WGS) entry which is preliminary data.</text>
</comment>
<evidence type="ECO:0000256" key="8">
    <source>
        <dbReference type="SAM" id="MobiDB-lite"/>
    </source>
</evidence>
<feature type="transmembrane region" description="Helical" evidence="9">
    <location>
        <begin position="389"/>
        <end position="409"/>
    </location>
</feature>
<dbReference type="Pfam" id="PF05226">
    <property type="entry name" value="CHASE2"/>
    <property type="match status" value="1"/>
</dbReference>
<dbReference type="InterPro" id="IPR008271">
    <property type="entry name" value="Ser/Thr_kinase_AS"/>
</dbReference>
<dbReference type="GO" id="GO:0004674">
    <property type="term" value="F:protein serine/threonine kinase activity"/>
    <property type="evidence" value="ECO:0007669"/>
    <property type="project" value="UniProtKB-KW"/>
</dbReference>
<evidence type="ECO:0000259" key="10">
    <source>
        <dbReference type="PROSITE" id="PS50011"/>
    </source>
</evidence>
<dbReference type="SUPFAM" id="SSF56112">
    <property type="entry name" value="Protein kinase-like (PK-like)"/>
    <property type="match status" value="1"/>
</dbReference>
<dbReference type="RefSeq" id="WP_168876766.1">
    <property type="nucleotide sequence ID" value="NZ_JABAIM010000001.1"/>
</dbReference>
<feature type="region of interest" description="Disordered" evidence="8">
    <location>
        <begin position="124"/>
        <end position="145"/>
    </location>
</feature>